<dbReference type="EMBL" id="BDIP01001063">
    <property type="protein sequence ID" value="GIQ83472.1"/>
    <property type="molecule type" value="Genomic_DNA"/>
</dbReference>
<dbReference type="Proteomes" id="UP000265618">
    <property type="component" value="Unassembled WGS sequence"/>
</dbReference>
<reference evidence="1 2" key="1">
    <citation type="journal article" date="2018" name="PLoS ONE">
        <title>The draft genome of Kipferlia bialata reveals reductive genome evolution in fornicate parasites.</title>
        <authorList>
            <person name="Tanifuji G."/>
            <person name="Takabayashi S."/>
            <person name="Kume K."/>
            <person name="Takagi M."/>
            <person name="Nakayama T."/>
            <person name="Kamikawa R."/>
            <person name="Inagaki Y."/>
            <person name="Hashimoto T."/>
        </authorList>
    </citation>
    <scope>NUCLEOTIDE SEQUENCE [LARGE SCALE GENOMIC DNA]</scope>
    <source>
        <strain evidence="1">NY0173</strain>
    </source>
</reference>
<sequence>MDSLGLSMDSSPTLFVCGICNMPLGLKDFFDDGQALQPYTFDYEGLDQLPPNFLDGGADTHEAEGVEGMRQSIIDLFPDAPIADEKVGRVLGILESGSLSVPICQSCFHETTGALKRESRGGGPYG</sequence>
<comment type="caution">
    <text evidence="1">The sequence shown here is derived from an EMBL/GenBank/DDBJ whole genome shotgun (WGS) entry which is preliminary data.</text>
</comment>
<protein>
    <submittedName>
        <fullName evidence="1">Uncharacterized protein</fullName>
    </submittedName>
</protein>
<keyword evidence="2" id="KW-1185">Reference proteome</keyword>
<accession>A0A9K3GI20</accession>
<organism evidence="1 2">
    <name type="scientific">Kipferlia bialata</name>
    <dbReference type="NCBI Taxonomy" id="797122"/>
    <lineage>
        <taxon>Eukaryota</taxon>
        <taxon>Metamonada</taxon>
        <taxon>Carpediemonas-like organisms</taxon>
        <taxon>Kipferlia</taxon>
    </lineage>
</organism>
<gene>
    <name evidence="1" type="ORF">KIPB_004800</name>
</gene>
<evidence type="ECO:0000313" key="1">
    <source>
        <dbReference type="EMBL" id="GIQ83472.1"/>
    </source>
</evidence>
<name>A0A9K3GI20_9EUKA</name>
<evidence type="ECO:0000313" key="2">
    <source>
        <dbReference type="Proteomes" id="UP000265618"/>
    </source>
</evidence>
<proteinExistence type="predicted"/>
<dbReference type="AlphaFoldDB" id="A0A9K3GI20"/>